<dbReference type="AlphaFoldDB" id="A0AAE3XUF1"/>
<organism evidence="1 2">
    <name type="scientific">Aureibacter tunicatorum</name>
    <dbReference type="NCBI Taxonomy" id="866807"/>
    <lineage>
        <taxon>Bacteria</taxon>
        <taxon>Pseudomonadati</taxon>
        <taxon>Bacteroidota</taxon>
        <taxon>Cytophagia</taxon>
        <taxon>Cytophagales</taxon>
        <taxon>Persicobacteraceae</taxon>
        <taxon>Aureibacter</taxon>
    </lineage>
</organism>
<proteinExistence type="predicted"/>
<accession>A0AAE3XUF1</accession>
<keyword evidence="2" id="KW-1185">Reference proteome</keyword>
<dbReference type="Proteomes" id="UP001185092">
    <property type="component" value="Unassembled WGS sequence"/>
</dbReference>
<gene>
    <name evidence="1" type="ORF">HNQ88_004981</name>
</gene>
<evidence type="ECO:0008006" key="3">
    <source>
        <dbReference type="Google" id="ProtNLM"/>
    </source>
</evidence>
<dbReference type="InterPro" id="IPR019694">
    <property type="entry name" value="Phage_HP1_Orf23"/>
</dbReference>
<protein>
    <recommendedName>
        <fullName evidence="3">DUF2586 family protein</fullName>
    </recommendedName>
</protein>
<reference evidence="1" key="1">
    <citation type="submission" date="2023-07" db="EMBL/GenBank/DDBJ databases">
        <title>Genomic Encyclopedia of Type Strains, Phase IV (KMG-IV): sequencing the most valuable type-strain genomes for metagenomic binning, comparative biology and taxonomic classification.</title>
        <authorList>
            <person name="Goeker M."/>
        </authorList>
    </citation>
    <scope>NUCLEOTIDE SEQUENCE</scope>
    <source>
        <strain evidence="1">DSM 26174</strain>
    </source>
</reference>
<dbReference type="RefSeq" id="WP_309943078.1">
    <property type="nucleotide sequence ID" value="NZ_AP025310.1"/>
</dbReference>
<sequence length="485" mass="52106">MALNQIKFTKTLGGLGRVAPSEDHISGLIFAGMDSGTDIFALSSPEDLNSYLSPGNPEKYSSYISSEKRNPGEAPTIDHVIYYHVQQFFSMNPTGRLYFQMLSSQITSSDIIDFQKSCDGKVRQLGVFDESLDFTGDGSGAETIIGELESAASTLEEVEFAPLSIIAQGFGDLASFDSSDLSGKNAKNVSITIAQSGSGEGYAMISTLMNLFDAEQYVITNLADINTTFTTGTDQEITEMISDLSDVGASVSKDKLKIKFKNKVLTERADTGSSFPAFTESISAQVRDGFVIGSVGTVLGAVSKSSVHENIGWVQKFNLGAEFNVPTFVDRTPVSEVNKASLDILDENRFIFMVKHIGDVGTYFNDSHVADKATSDFAYIESNRTINKAIRDVRASLLPQLNSPLAVDATTGGLAIDTIKFFENLAGSPLSRMLRAGELSGFAVGINPDQDVLATSRLDIVLKLVPVGVAREIQVKIGFAAKVSS</sequence>
<evidence type="ECO:0000313" key="2">
    <source>
        <dbReference type="Proteomes" id="UP001185092"/>
    </source>
</evidence>
<dbReference type="Pfam" id="PF10758">
    <property type="entry name" value="DUF2586"/>
    <property type="match status" value="1"/>
</dbReference>
<comment type="caution">
    <text evidence="1">The sequence shown here is derived from an EMBL/GenBank/DDBJ whole genome shotgun (WGS) entry which is preliminary data.</text>
</comment>
<dbReference type="EMBL" id="JAVDQD010000013">
    <property type="protein sequence ID" value="MDR6241894.1"/>
    <property type="molecule type" value="Genomic_DNA"/>
</dbReference>
<name>A0AAE3XUF1_9BACT</name>
<evidence type="ECO:0000313" key="1">
    <source>
        <dbReference type="EMBL" id="MDR6241894.1"/>
    </source>
</evidence>